<evidence type="ECO:0000256" key="2">
    <source>
        <dbReference type="ARBA" id="ARBA00023125"/>
    </source>
</evidence>
<reference evidence="7 8" key="1">
    <citation type="submission" date="2023-06" db="EMBL/GenBank/DDBJ databases">
        <title>Actinomyces orist ORNL 0101 HMT-893 genome.</title>
        <authorList>
            <person name="Johnston C.D."/>
            <person name="Chen T."/>
            <person name="Dewhirst F.E."/>
        </authorList>
    </citation>
    <scope>NUCLEOTIDE SEQUENCE [LARGE SCALE GENOMIC DNA]</scope>
    <source>
        <strain evidence="7 8">ORNL 0101</strain>
    </source>
</reference>
<dbReference type="SUPFAM" id="SSF46689">
    <property type="entry name" value="Homeodomain-like"/>
    <property type="match status" value="1"/>
</dbReference>
<keyword evidence="1" id="KW-0805">Transcription regulation</keyword>
<keyword evidence="3" id="KW-0804">Transcription</keyword>
<organism evidence="7 8">
    <name type="scientific">Actinomyces oris</name>
    <dbReference type="NCBI Taxonomy" id="544580"/>
    <lineage>
        <taxon>Bacteria</taxon>
        <taxon>Bacillati</taxon>
        <taxon>Actinomycetota</taxon>
        <taxon>Actinomycetes</taxon>
        <taxon>Actinomycetales</taxon>
        <taxon>Actinomycetaceae</taxon>
        <taxon>Actinomyces</taxon>
    </lineage>
</organism>
<dbReference type="Pfam" id="PF00440">
    <property type="entry name" value="TetR_N"/>
    <property type="match status" value="1"/>
</dbReference>
<dbReference type="PROSITE" id="PS50977">
    <property type="entry name" value="HTH_TETR_2"/>
    <property type="match status" value="1"/>
</dbReference>
<dbReference type="PANTHER" id="PTHR30055">
    <property type="entry name" value="HTH-TYPE TRANSCRIPTIONAL REGULATOR RUTR"/>
    <property type="match status" value="1"/>
</dbReference>
<feature type="DNA-binding region" description="H-T-H motif" evidence="4">
    <location>
        <begin position="35"/>
        <end position="54"/>
    </location>
</feature>
<keyword evidence="8" id="KW-1185">Reference proteome</keyword>
<dbReference type="PANTHER" id="PTHR30055:SF234">
    <property type="entry name" value="HTH-TYPE TRANSCRIPTIONAL REGULATOR BETI"/>
    <property type="match status" value="1"/>
</dbReference>
<keyword evidence="2 4" id="KW-0238">DNA-binding</keyword>
<protein>
    <submittedName>
        <fullName evidence="7">TetR/AcrR family transcriptional regulator</fullName>
    </submittedName>
</protein>
<dbReference type="EMBL" id="JAXBCZ010000002">
    <property type="protein sequence ID" value="MEA1305736.1"/>
    <property type="molecule type" value="Genomic_DNA"/>
</dbReference>
<dbReference type="InterPro" id="IPR041347">
    <property type="entry name" value="MftR_C"/>
</dbReference>
<dbReference type="InterPro" id="IPR001647">
    <property type="entry name" value="HTH_TetR"/>
</dbReference>
<dbReference type="RefSeq" id="WP_322913183.1">
    <property type="nucleotide sequence ID" value="NZ_JAXBCZ010000002.1"/>
</dbReference>
<comment type="caution">
    <text evidence="7">The sequence shown here is derived from an EMBL/GenBank/DDBJ whole genome shotgun (WGS) entry which is preliminary data.</text>
</comment>
<dbReference type="GO" id="GO:0000976">
    <property type="term" value="F:transcription cis-regulatory region binding"/>
    <property type="evidence" value="ECO:0007669"/>
    <property type="project" value="TreeGrafter"/>
</dbReference>
<dbReference type="PROSITE" id="PS01081">
    <property type="entry name" value="HTH_TETR_1"/>
    <property type="match status" value="1"/>
</dbReference>
<dbReference type="Proteomes" id="UP001289581">
    <property type="component" value="Unassembled WGS sequence"/>
</dbReference>
<evidence type="ECO:0000256" key="3">
    <source>
        <dbReference type="ARBA" id="ARBA00023163"/>
    </source>
</evidence>
<dbReference type="InterPro" id="IPR050109">
    <property type="entry name" value="HTH-type_TetR-like_transc_reg"/>
</dbReference>
<evidence type="ECO:0000259" key="6">
    <source>
        <dbReference type="PROSITE" id="PS50977"/>
    </source>
</evidence>
<dbReference type="PRINTS" id="PR00455">
    <property type="entry name" value="HTHTETR"/>
</dbReference>
<dbReference type="InterPro" id="IPR023772">
    <property type="entry name" value="DNA-bd_HTH_TetR-type_CS"/>
</dbReference>
<evidence type="ECO:0000313" key="8">
    <source>
        <dbReference type="Proteomes" id="UP001289581"/>
    </source>
</evidence>
<name>A0AAW9KL68_9ACTO</name>
<evidence type="ECO:0000256" key="4">
    <source>
        <dbReference type="PROSITE-ProRule" id="PRU00335"/>
    </source>
</evidence>
<accession>A0AAW9KL68</accession>
<evidence type="ECO:0000256" key="5">
    <source>
        <dbReference type="SAM" id="MobiDB-lite"/>
    </source>
</evidence>
<feature type="region of interest" description="Disordered" evidence="5">
    <location>
        <begin position="180"/>
        <end position="205"/>
    </location>
</feature>
<dbReference type="InterPro" id="IPR009057">
    <property type="entry name" value="Homeodomain-like_sf"/>
</dbReference>
<feature type="domain" description="HTH tetR-type" evidence="6">
    <location>
        <begin position="12"/>
        <end position="72"/>
    </location>
</feature>
<sequence length="258" mass="27332">MTRADLRATQARRTRAAIRAAALTLTRERGYAAMTVDDVAALAGVSRRTVFNHFSSKADLLVVGPEPPAPEVVEAFVNGSGSLLEDLGDLLASSAEAVESERGWLLSFPEIVRDNPEVERAVHERLRIVAQSLAEAAGRRLGAEPDDPRTRAVLALAMAIQRSSLDLWCGRSHPWEERREAAACPENPGASESPVNPEVSGQCPQTSLVDAVRAMVEAISEVVSPPRSDAAAPTAAGDPMPSSPPGKPCGGSARRSRS</sequence>
<dbReference type="AlphaFoldDB" id="A0AAW9KL68"/>
<feature type="region of interest" description="Disordered" evidence="5">
    <location>
        <begin position="221"/>
        <end position="258"/>
    </location>
</feature>
<dbReference type="GO" id="GO:0003700">
    <property type="term" value="F:DNA-binding transcription factor activity"/>
    <property type="evidence" value="ECO:0007669"/>
    <property type="project" value="TreeGrafter"/>
</dbReference>
<evidence type="ECO:0000256" key="1">
    <source>
        <dbReference type="ARBA" id="ARBA00023015"/>
    </source>
</evidence>
<evidence type="ECO:0000313" key="7">
    <source>
        <dbReference type="EMBL" id="MEA1305736.1"/>
    </source>
</evidence>
<dbReference type="Gene3D" id="1.10.357.10">
    <property type="entry name" value="Tetracycline Repressor, domain 2"/>
    <property type="match status" value="1"/>
</dbReference>
<gene>
    <name evidence="7" type="ORF">QU665_11775</name>
</gene>
<dbReference type="Pfam" id="PF17754">
    <property type="entry name" value="TetR_C_14"/>
    <property type="match status" value="1"/>
</dbReference>
<proteinExistence type="predicted"/>